<comment type="caution">
    <text evidence="6">The sequence shown here is derived from an EMBL/GenBank/DDBJ whole genome shotgun (WGS) entry which is preliminary data.</text>
</comment>
<feature type="transmembrane region" description="Helical" evidence="3">
    <location>
        <begin position="5"/>
        <end position="27"/>
    </location>
</feature>
<evidence type="ECO:0000256" key="2">
    <source>
        <dbReference type="ARBA" id="ARBA00023054"/>
    </source>
</evidence>
<dbReference type="Gene3D" id="2.40.30.170">
    <property type="match status" value="1"/>
</dbReference>
<dbReference type="RefSeq" id="WP_041048568.1">
    <property type="nucleotide sequence ID" value="NZ_JXAK01000027.1"/>
</dbReference>
<evidence type="ECO:0000313" key="6">
    <source>
        <dbReference type="EMBL" id="KIL40061.1"/>
    </source>
</evidence>
<keyword evidence="3" id="KW-0812">Transmembrane</keyword>
<dbReference type="Proteomes" id="UP000031967">
    <property type="component" value="Unassembled WGS sequence"/>
</dbReference>
<comment type="subcellular location">
    <subcellularLocation>
        <location evidence="1">Cell envelope</location>
    </subcellularLocation>
</comment>
<dbReference type="InterPro" id="IPR011053">
    <property type="entry name" value="Single_hybrid_motif"/>
</dbReference>
<gene>
    <name evidence="6" type="ORF">SD70_16160</name>
</gene>
<dbReference type="InterPro" id="IPR058625">
    <property type="entry name" value="MdtA-like_BSH"/>
</dbReference>
<evidence type="ECO:0000256" key="3">
    <source>
        <dbReference type="SAM" id="Phobius"/>
    </source>
</evidence>
<evidence type="ECO:0000259" key="4">
    <source>
        <dbReference type="Pfam" id="PF25917"/>
    </source>
</evidence>
<dbReference type="InterPro" id="IPR058636">
    <property type="entry name" value="Beta-barrel_YknX"/>
</dbReference>
<protein>
    <submittedName>
        <fullName evidence="6">Hemolysin D</fullName>
    </submittedName>
</protein>
<feature type="domain" description="Multidrug resistance protein MdtA-like barrel-sandwich hybrid" evidence="4">
    <location>
        <begin position="46"/>
        <end position="120"/>
    </location>
</feature>
<accession>A0ABR5AG95</accession>
<evidence type="ECO:0000313" key="7">
    <source>
        <dbReference type="Proteomes" id="UP000031967"/>
    </source>
</evidence>
<sequence length="219" mass="23440">MKRKIVLYVILLVMVVSGAGIGGYYWYEDANFVSTDDARVSADIYRVMPRIAGKINSLNVKIGDTVVADQVVGQQDITNLSNSLLDQATLRAPIGGTVIQTSAKPGEVVSPGQAVAMIVDKSKLYVSADVEETKIKKVKIGQPVEFTLDTYPGVTFTGKVFEIGEAAASTFSLLPTTSTSGSFTKVTQRITVKMSVDETHGLDLAPGMNAIIKIHIKGK</sequence>
<keyword evidence="3" id="KW-1133">Transmembrane helix</keyword>
<dbReference type="Pfam" id="PF25990">
    <property type="entry name" value="Beta-barrel_YknX"/>
    <property type="match status" value="1"/>
</dbReference>
<keyword evidence="7" id="KW-1185">Reference proteome</keyword>
<dbReference type="PANTHER" id="PTHR32347">
    <property type="entry name" value="EFFLUX SYSTEM COMPONENT YKNX-RELATED"/>
    <property type="match status" value="1"/>
</dbReference>
<organism evidence="6 7">
    <name type="scientific">Gordoniibacillus kamchatkensis</name>
    <dbReference type="NCBI Taxonomy" id="1590651"/>
    <lineage>
        <taxon>Bacteria</taxon>
        <taxon>Bacillati</taxon>
        <taxon>Bacillota</taxon>
        <taxon>Bacilli</taxon>
        <taxon>Bacillales</taxon>
        <taxon>Paenibacillaceae</taxon>
        <taxon>Gordoniibacillus</taxon>
    </lineage>
</organism>
<dbReference type="Pfam" id="PF25917">
    <property type="entry name" value="BSH_RND"/>
    <property type="match status" value="1"/>
</dbReference>
<name>A0ABR5AG95_9BACL</name>
<dbReference type="EMBL" id="JXAK01000027">
    <property type="protein sequence ID" value="KIL40061.1"/>
    <property type="molecule type" value="Genomic_DNA"/>
</dbReference>
<keyword evidence="2" id="KW-0175">Coiled coil</keyword>
<evidence type="ECO:0000256" key="1">
    <source>
        <dbReference type="ARBA" id="ARBA00004196"/>
    </source>
</evidence>
<dbReference type="InterPro" id="IPR050465">
    <property type="entry name" value="UPF0194_transport"/>
</dbReference>
<proteinExistence type="predicted"/>
<evidence type="ECO:0000259" key="5">
    <source>
        <dbReference type="Pfam" id="PF25990"/>
    </source>
</evidence>
<reference evidence="6 7" key="1">
    <citation type="submission" date="2014-12" db="EMBL/GenBank/DDBJ databases">
        <title>Draft genome sequence of Paenibacillus kamchatkensis strain B-2647.</title>
        <authorList>
            <person name="Karlyshev A.V."/>
            <person name="Kudryashova E.B."/>
        </authorList>
    </citation>
    <scope>NUCLEOTIDE SEQUENCE [LARGE SCALE GENOMIC DNA]</scope>
    <source>
        <strain evidence="6 7">VKM B-2647</strain>
    </source>
</reference>
<keyword evidence="3" id="KW-0472">Membrane</keyword>
<feature type="domain" description="YknX-like beta-barrel" evidence="5">
    <location>
        <begin position="125"/>
        <end position="214"/>
    </location>
</feature>
<dbReference type="SUPFAM" id="SSF51230">
    <property type="entry name" value="Single hybrid motif"/>
    <property type="match status" value="1"/>
</dbReference>
<dbReference type="Gene3D" id="2.40.50.100">
    <property type="match status" value="1"/>
</dbReference>